<evidence type="ECO:0000313" key="5">
    <source>
        <dbReference type="Proteomes" id="UP001456524"/>
    </source>
</evidence>
<keyword evidence="1" id="KW-0677">Repeat</keyword>
<accession>A0ABR1XI34</accession>
<dbReference type="SMART" id="SM00248">
    <property type="entry name" value="ANK"/>
    <property type="match status" value="5"/>
</dbReference>
<reference evidence="4 5" key="1">
    <citation type="journal article" date="2022" name="G3 (Bethesda)">
        <title>Enemy or ally: a genomic approach to elucidate the lifestyle of Phyllosticta citrichinaensis.</title>
        <authorList>
            <person name="Buijs V.A."/>
            <person name="Groenewald J.Z."/>
            <person name="Haridas S."/>
            <person name="LaButti K.M."/>
            <person name="Lipzen A."/>
            <person name="Martin F.M."/>
            <person name="Barry K."/>
            <person name="Grigoriev I.V."/>
            <person name="Crous P.W."/>
            <person name="Seidl M.F."/>
        </authorList>
    </citation>
    <scope>NUCLEOTIDE SEQUENCE [LARGE SCALE GENOMIC DNA]</scope>
    <source>
        <strain evidence="4 5">CBS 129764</strain>
    </source>
</reference>
<dbReference type="PANTHER" id="PTHR24198:SF165">
    <property type="entry name" value="ANKYRIN REPEAT-CONTAINING PROTEIN-RELATED"/>
    <property type="match status" value="1"/>
</dbReference>
<sequence>MPDTPEDPPPAKRLKNSPDTEDGHKDALVAVEVKKGSRLTAPAPELFKMVMDRTVDPDDHHSLKNIVAKRSVSIESPLTSINRDQPGTVRYWSPHGQSFLKIALLEDRVLAEPNDQKLLLATIYHVVKEITDLQGDRSERNRRKWTRHACSCIDRFRHTNPVSSLRVMVDNPQDGQTKFREDIRRSCWAVIAWSGDVPLLEKLKPAPASRRGHCPVIRYLQLEGFDFGQWEHNKPLETTVHSRNLEAFELLLTHSGDEVAEEFWAVGTILIRLGWTQWARLFWAENRSYSQTPANTSHLMILCFVGERNHTEMAKLLIDAGAEPNARCSARDDYPFAMAVRSGPPELVRVLIENGASPGRGNLGDEFFDPLREAIDLRQQDTTLTKTNALLAAVIAGPPELRPGQDHPSRPGHIGILKVLLHGFDPNSSKRAKHFGREAVARARQDGKSEMLAMLLDHSCELEPEPEAGKKTRHRRKKK</sequence>
<keyword evidence="5" id="KW-1185">Reference proteome</keyword>
<dbReference type="Pfam" id="PF13637">
    <property type="entry name" value="Ank_4"/>
    <property type="match status" value="1"/>
</dbReference>
<protein>
    <recommendedName>
        <fullName evidence="6">Ankyrin repeat protein</fullName>
    </recommendedName>
</protein>
<dbReference type="InterPro" id="IPR002110">
    <property type="entry name" value="Ankyrin_rpt"/>
</dbReference>
<dbReference type="Gene3D" id="1.25.40.20">
    <property type="entry name" value="Ankyrin repeat-containing domain"/>
    <property type="match status" value="1"/>
</dbReference>
<evidence type="ECO:0008006" key="6">
    <source>
        <dbReference type="Google" id="ProtNLM"/>
    </source>
</evidence>
<evidence type="ECO:0000256" key="1">
    <source>
        <dbReference type="ARBA" id="ARBA00022737"/>
    </source>
</evidence>
<proteinExistence type="predicted"/>
<keyword evidence="2" id="KW-0040">ANK repeat</keyword>
<evidence type="ECO:0000313" key="4">
    <source>
        <dbReference type="EMBL" id="KAK8155783.1"/>
    </source>
</evidence>
<dbReference type="PANTHER" id="PTHR24198">
    <property type="entry name" value="ANKYRIN REPEAT AND PROTEIN KINASE DOMAIN-CONTAINING PROTEIN"/>
    <property type="match status" value="1"/>
</dbReference>
<dbReference type="SUPFAM" id="SSF48403">
    <property type="entry name" value="Ankyrin repeat"/>
    <property type="match status" value="1"/>
</dbReference>
<dbReference type="Proteomes" id="UP001456524">
    <property type="component" value="Unassembled WGS sequence"/>
</dbReference>
<evidence type="ECO:0000256" key="3">
    <source>
        <dbReference type="SAM" id="MobiDB-lite"/>
    </source>
</evidence>
<comment type="caution">
    <text evidence="4">The sequence shown here is derived from an EMBL/GenBank/DDBJ whole genome shotgun (WGS) entry which is preliminary data.</text>
</comment>
<name>A0ABR1XI34_9PEZI</name>
<dbReference type="InterPro" id="IPR036770">
    <property type="entry name" value="Ankyrin_rpt-contain_sf"/>
</dbReference>
<evidence type="ECO:0000256" key="2">
    <source>
        <dbReference type="ARBA" id="ARBA00023043"/>
    </source>
</evidence>
<organism evidence="4 5">
    <name type="scientific">Phyllosticta citrichinensis</name>
    <dbReference type="NCBI Taxonomy" id="1130410"/>
    <lineage>
        <taxon>Eukaryota</taxon>
        <taxon>Fungi</taxon>
        <taxon>Dikarya</taxon>
        <taxon>Ascomycota</taxon>
        <taxon>Pezizomycotina</taxon>
        <taxon>Dothideomycetes</taxon>
        <taxon>Dothideomycetes incertae sedis</taxon>
        <taxon>Botryosphaeriales</taxon>
        <taxon>Phyllostictaceae</taxon>
        <taxon>Phyllosticta</taxon>
    </lineage>
</organism>
<dbReference type="EMBL" id="JBBWUH010000010">
    <property type="protein sequence ID" value="KAK8155783.1"/>
    <property type="molecule type" value="Genomic_DNA"/>
</dbReference>
<gene>
    <name evidence="4" type="ORF">IWX90DRAFT_418222</name>
</gene>
<feature type="region of interest" description="Disordered" evidence="3">
    <location>
        <begin position="1"/>
        <end position="24"/>
    </location>
</feature>